<feature type="compositionally biased region" description="Polar residues" evidence="1">
    <location>
        <begin position="97"/>
        <end position="108"/>
    </location>
</feature>
<evidence type="ECO:0000256" key="1">
    <source>
        <dbReference type="SAM" id="MobiDB-lite"/>
    </source>
</evidence>
<reference evidence="2 3" key="1">
    <citation type="submission" date="2019-05" db="EMBL/GenBank/DDBJ databases">
        <title>Another draft genome of Portunus trituberculatus and its Hox gene families provides insights of decapod evolution.</title>
        <authorList>
            <person name="Jeong J.-H."/>
            <person name="Song I."/>
            <person name="Kim S."/>
            <person name="Choi T."/>
            <person name="Kim D."/>
            <person name="Ryu S."/>
            <person name="Kim W."/>
        </authorList>
    </citation>
    <scope>NUCLEOTIDE SEQUENCE [LARGE SCALE GENOMIC DNA]</scope>
    <source>
        <tissue evidence="2">Muscle</tissue>
    </source>
</reference>
<evidence type="ECO:0000313" key="3">
    <source>
        <dbReference type="Proteomes" id="UP000324222"/>
    </source>
</evidence>
<keyword evidence="3" id="KW-1185">Reference proteome</keyword>
<proteinExistence type="predicted"/>
<gene>
    <name evidence="2" type="ORF">E2C01_012100</name>
</gene>
<protein>
    <submittedName>
        <fullName evidence="2">Uncharacterized protein</fullName>
    </submittedName>
</protein>
<name>A0A5B7DCY5_PORTR</name>
<evidence type="ECO:0000313" key="2">
    <source>
        <dbReference type="EMBL" id="MPC19190.1"/>
    </source>
</evidence>
<dbReference type="EMBL" id="VSRR010000748">
    <property type="protein sequence ID" value="MPC19190.1"/>
    <property type="molecule type" value="Genomic_DNA"/>
</dbReference>
<sequence>MSFCFLHKLRPIQYAREARLRTAVMAYRSIAQSAKRATSSWFLGAATACPEIHKKAINKSTWGAAIISQGSRGYGHLEGSAQMGKTSCSLNHPGPAGTQSTTSKHPQS</sequence>
<organism evidence="2 3">
    <name type="scientific">Portunus trituberculatus</name>
    <name type="common">Swimming crab</name>
    <name type="synonym">Neptunus trituberculatus</name>
    <dbReference type="NCBI Taxonomy" id="210409"/>
    <lineage>
        <taxon>Eukaryota</taxon>
        <taxon>Metazoa</taxon>
        <taxon>Ecdysozoa</taxon>
        <taxon>Arthropoda</taxon>
        <taxon>Crustacea</taxon>
        <taxon>Multicrustacea</taxon>
        <taxon>Malacostraca</taxon>
        <taxon>Eumalacostraca</taxon>
        <taxon>Eucarida</taxon>
        <taxon>Decapoda</taxon>
        <taxon>Pleocyemata</taxon>
        <taxon>Brachyura</taxon>
        <taxon>Eubrachyura</taxon>
        <taxon>Portunoidea</taxon>
        <taxon>Portunidae</taxon>
        <taxon>Portuninae</taxon>
        <taxon>Portunus</taxon>
    </lineage>
</organism>
<dbReference type="Proteomes" id="UP000324222">
    <property type="component" value="Unassembled WGS sequence"/>
</dbReference>
<dbReference type="AlphaFoldDB" id="A0A5B7DCY5"/>
<comment type="caution">
    <text evidence="2">The sequence shown here is derived from an EMBL/GenBank/DDBJ whole genome shotgun (WGS) entry which is preliminary data.</text>
</comment>
<accession>A0A5B7DCY5</accession>
<feature type="region of interest" description="Disordered" evidence="1">
    <location>
        <begin position="77"/>
        <end position="108"/>
    </location>
</feature>